<dbReference type="EMBL" id="AFHG01000029">
    <property type="protein sequence ID" value="EGK73360.1"/>
    <property type="molecule type" value="Genomic_DNA"/>
</dbReference>
<comment type="caution">
    <text evidence="4">The sequence shown here is derived from an EMBL/GenBank/DDBJ whole genome shotgun (WGS) entry which is preliminary data.</text>
</comment>
<dbReference type="Gene3D" id="3.30.2400.10">
    <property type="entry name" value="Major capsid protein gp5"/>
    <property type="match status" value="1"/>
</dbReference>
<reference evidence="4 5" key="1">
    <citation type="journal article" date="2011" name="J. Bacteriol.">
        <title>Genome sequence of Methyloversatilis universalis FAM5T, a methylotrophic representative of the order Rhodocyclales.</title>
        <authorList>
            <person name="Kittichotirat W."/>
            <person name="Good N.M."/>
            <person name="Hall R."/>
            <person name="Bringel F."/>
            <person name="Lajus A."/>
            <person name="Medigue C."/>
            <person name="Smalley N.E."/>
            <person name="Beck D."/>
            <person name="Bumgarner R."/>
            <person name="Vuilleumier S."/>
            <person name="Kalyuzhnaya M.G."/>
        </authorList>
    </citation>
    <scope>NUCLEOTIDE SEQUENCE [LARGE SCALE GENOMIC DNA]</scope>
    <source>
        <strain evidence="5">ATCC BAA-1314 / JCM 13912 / FAM5</strain>
    </source>
</reference>
<evidence type="ECO:0000256" key="2">
    <source>
        <dbReference type="SAM" id="MobiDB-lite"/>
    </source>
</evidence>
<keyword evidence="5" id="KW-1185">Reference proteome</keyword>
<name>F5R8A2_METUF</name>
<dbReference type="NCBIfam" id="TIGR01554">
    <property type="entry name" value="major_cap_HK97"/>
    <property type="match status" value="1"/>
</dbReference>
<dbReference type="AlphaFoldDB" id="F5R8A2"/>
<feature type="region of interest" description="Disordered" evidence="2">
    <location>
        <begin position="355"/>
        <end position="374"/>
    </location>
</feature>
<dbReference type="InterPro" id="IPR024455">
    <property type="entry name" value="Phage_capsid"/>
</dbReference>
<proteinExistence type="predicted"/>
<dbReference type="eggNOG" id="COG4653">
    <property type="taxonomic scope" value="Bacteria"/>
</dbReference>
<protein>
    <submittedName>
        <fullName evidence="4">Phage-related protein</fullName>
    </submittedName>
</protein>
<dbReference type="Proteomes" id="UP000005019">
    <property type="component" value="Unassembled WGS sequence"/>
</dbReference>
<accession>F5R8A2</accession>
<dbReference type="OrthoDB" id="9806592at2"/>
<gene>
    <name evidence="4" type="ORF">METUNv1_00538</name>
</gene>
<evidence type="ECO:0000256" key="1">
    <source>
        <dbReference type="ARBA" id="ARBA00004328"/>
    </source>
</evidence>
<evidence type="ECO:0000313" key="4">
    <source>
        <dbReference type="EMBL" id="EGK73360.1"/>
    </source>
</evidence>
<dbReference type="RefSeq" id="WP_008058562.1">
    <property type="nucleotide sequence ID" value="NZ_AFHG01000029.1"/>
</dbReference>
<evidence type="ECO:0000313" key="5">
    <source>
        <dbReference type="Proteomes" id="UP000005019"/>
    </source>
</evidence>
<dbReference type="InterPro" id="IPR054612">
    <property type="entry name" value="Phage_capsid-like_C"/>
</dbReference>
<dbReference type="Pfam" id="PF05065">
    <property type="entry name" value="Phage_capsid"/>
    <property type="match status" value="1"/>
</dbReference>
<comment type="subcellular location">
    <subcellularLocation>
        <location evidence="1">Virion</location>
    </subcellularLocation>
</comment>
<evidence type="ECO:0000259" key="3">
    <source>
        <dbReference type="Pfam" id="PF05065"/>
    </source>
</evidence>
<dbReference type="STRING" id="1000565.METUNv1_00538"/>
<feature type="domain" description="Phage capsid-like C-terminal" evidence="3">
    <location>
        <begin position="431"/>
        <end position="717"/>
    </location>
</feature>
<sequence>MSRLIDLSPSVTTRDYFQPQADIWSAVTDAYVRAERDERAAFLRAIPHVVNALPLNRAAIDAEARTVPIAFSSEEPYERWWGVEILSHDPGAVDLSRMNNGGAVLVEHSTRDHVGVVVQGSAAIDADRTGRCVARYGKSARSEEIFTDVQDGIRTLISVGYMIDELVLVKSDQKTGIDTYRATRWTPYEVSHVAVPADPTVGVGRSKIFVSGFKPANSAAPSRATQESIMPEDNLDDGGAAVATRTQQQQQAPAAPATSVQTVGDAITAERARMRDIRAVGKQWGMGEQAEQAIDAGMSVDAFRAKVMAELQDTGRVRVAESPEIGMSDREIESFSFCRALLAAHDPLNAHKIAPLENEASRAAQQKRGERTGREGSITLPADVLLRSLRVDAQKAGAAVRSLFALHGLRGQSMHTGIQMRDLVVGTPTAGGNLVATDLLGSSFIELFRNAVLFDELGVTMLTNLSGNIAIPRQTGGATAYWVAENGAPTESQQSVDQVSGTPKTVGCFTDYSRRLLLQSSIDVELFVRSDLALQMAQEAFRAAINGSGSSNEPTGLMNISGTGAVVGGTNGAAPTYDHIVDLESAVANANADGGRLAYLTNTKVRGKLRKTQEFASTNGKPVWTSAPGGAGRVGELLGYNAYTSNAVPSNLTKGTSSGVCSGIAYGNWAELLIFMWGGLDLMFDPYSLSTTGAKRLVALQDMDVNVRHATSFAVMKDALTS</sequence>
<organism evidence="4 5">
    <name type="scientific">Methyloversatilis universalis (strain ATCC BAA-1314 / DSM 25237 / JCM 13912 / CCUG 52030 / FAM5)</name>
    <dbReference type="NCBI Taxonomy" id="1000565"/>
    <lineage>
        <taxon>Bacteria</taxon>
        <taxon>Pseudomonadati</taxon>
        <taxon>Pseudomonadota</taxon>
        <taxon>Betaproteobacteria</taxon>
        <taxon>Nitrosomonadales</taxon>
        <taxon>Sterolibacteriaceae</taxon>
        <taxon>Methyloversatilis</taxon>
    </lineage>
</organism>
<dbReference type="SUPFAM" id="SSF56563">
    <property type="entry name" value="Major capsid protein gp5"/>
    <property type="match status" value="1"/>
</dbReference>